<sequence>MADWSLLPKDLLGLINGRSKTCFEIVHFLSVCSSWRSAVPPPSYGNSIGSNFLLPVFNHNPRFEGDDTHCKLTKIQVFLLRFQTPFGADCLLVGMSQKKSGKLKLSSPLEGSWRWRYKHGITLNTLSSQIISVGDYYQIKFYAITTRRYRTRREKYSKRVAFLELDSEDGKCFVVLAGVLGDLMMYRSCDKKWTKIEDWYTEYRDIVSFKGEFYVVDMRGTGHVFVIKPSLEISEIQQVTQSHETFDERLIVSGEELLLVQRITPGEYCHEHKHAWFRLFRLENKGQRKWVRVIDLEDRVVFLGFDWNLCYSAKELPGMKGNCVVFFDPKYSNEILVFDLRTRKTSDAYTECRGYMGAFGENQESLLSCGIVICDTQKPAKGSYTSSSEGE</sequence>
<keyword evidence="3" id="KW-1185">Reference proteome</keyword>
<proteinExistence type="predicted"/>
<evidence type="ECO:0000313" key="3">
    <source>
        <dbReference type="Proteomes" id="UP001558713"/>
    </source>
</evidence>
<comment type="caution">
    <text evidence="2">The sequence shown here is derived from an EMBL/GenBank/DDBJ whole genome shotgun (WGS) entry which is preliminary data.</text>
</comment>
<dbReference type="EMBL" id="JBANAX010000535">
    <property type="protein sequence ID" value="KAL1204485.1"/>
    <property type="molecule type" value="Genomic_DNA"/>
</dbReference>
<evidence type="ECO:0000259" key="1">
    <source>
        <dbReference type="Pfam" id="PF03478"/>
    </source>
</evidence>
<dbReference type="AlphaFoldDB" id="A0ABD1ACH8"/>
<name>A0ABD1ACH8_CARAN</name>
<accession>A0ABD1ACH8</accession>
<organism evidence="2 3">
    <name type="scientific">Cardamine amara subsp. amara</name>
    <dbReference type="NCBI Taxonomy" id="228776"/>
    <lineage>
        <taxon>Eukaryota</taxon>
        <taxon>Viridiplantae</taxon>
        <taxon>Streptophyta</taxon>
        <taxon>Embryophyta</taxon>
        <taxon>Tracheophyta</taxon>
        <taxon>Spermatophyta</taxon>
        <taxon>Magnoliopsida</taxon>
        <taxon>eudicotyledons</taxon>
        <taxon>Gunneridae</taxon>
        <taxon>Pentapetalae</taxon>
        <taxon>rosids</taxon>
        <taxon>malvids</taxon>
        <taxon>Brassicales</taxon>
        <taxon>Brassicaceae</taxon>
        <taxon>Cardamineae</taxon>
        <taxon>Cardamine</taxon>
    </lineage>
</organism>
<dbReference type="Pfam" id="PF03478">
    <property type="entry name" value="Beta-prop_KIB1-4"/>
    <property type="match status" value="1"/>
</dbReference>
<evidence type="ECO:0000313" key="2">
    <source>
        <dbReference type="EMBL" id="KAL1204485.1"/>
    </source>
</evidence>
<dbReference type="PANTHER" id="PTHR47123">
    <property type="entry name" value="F-BOX PROTEIN SKIP23"/>
    <property type="match status" value="1"/>
</dbReference>
<reference evidence="2 3" key="1">
    <citation type="submission" date="2024-04" db="EMBL/GenBank/DDBJ databases">
        <title>Genome assembly C_amara_ONT_v2.</title>
        <authorList>
            <person name="Yant L."/>
            <person name="Moore C."/>
            <person name="Slenker M."/>
        </authorList>
    </citation>
    <scope>NUCLEOTIDE SEQUENCE [LARGE SCALE GENOMIC DNA]</scope>
    <source>
        <tissue evidence="2">Leaf</tissue>
    </source>
</reference>
<feature type="domain" description="KIB1-4 beta-propeller" evidence="1">
    <location>
        <begin position="155"/>
        <end position="339"/>
    </location>
</feature>
<dbReference type="PANTHER" id="PTHR47123:SF8">
    <property type="entry name" value="DUF295 DOMAIN-CONTAINING PROTEIN"/>
    <property type="match status" value="1"/>
</dbReference>
<dbReference type="InterPro" id="IPR005174">
    <property type="entry name" value="KIB1-4_b-propeller"/>
</dbReference>
<gene>
    <name evidence="2" type="ORF">V5N11_017805</name>
</gene>
<dbReference type="InterPro" id="IPR051304">
    <property type="entry name" value="SCF_F-box_domain"/>
</dbReference>
<dbReference type="Proteomes" id="UP001558713">
    <property type="component" value="Unassembled WGS sequence"/>
</dbReference>
<protein>
    <submittedName>
        <fullName evidence="2">F-box protein</fullName>
    </submittedName>
</protein>